<dbReference type="GO" id="GO:0016787">
    <property type="term" value="F:hydrolase activity"/>
    <property type="evidence" value="ECO:0007669"/>
    <property type="project" value="UniProtKB-KW"/>
</dbReference>
<dbReference type="Gene3D" id="3.40.50.1000">
    <property type="entry name" value="HAD superfamily/HAD-like"/>
    <property type="match status" value="1"/>
</dbReference>
<dbReference type="NCBIfam" id="TIGR01549">
    <property type="entry name" value="HAD-SF-IA-v1"/>
    <property type="match status" value="1"/>
</dbReference>
<dbReference type="InterPro" id="IPR051828">
    <property type="entry name" value="HAD-like_hydrolase_domain"/>
</dbReference>
<dbReference type="OrthoDB" id="9809962at2"/>
<dbReference type="InterPro" id="IPR036412">
    <property type="entry name" value="HAD-like_sf"/>
</dbReference>
<name>A0A4R5KIE3_9BACL</name>
<dbReference type="SFLD" id="SFLDS00003">
    <property type="entry name" value="Haloacid_Dehalogenase"/>
    <property type="match status" value="1"/>
</dbReference>
<sequence>MSNYLLWDFDGTLGWRIDGLQGRAWSSSMLEAIIHLYPENSKILIDDITPHLRYGFPWHEPDMAHTHLNSSELWWKHIRKVMSDAYMKLAFTEQQANELSVEAQNRFVDLSTWELYEDTIPVLSSLQTHGWNHIIVSNHVPELELIINHLGLGAYVEEIINSAIIGYEKPNPEIYKQALVKAAGSKNIWMIGDNIHADILGAEAAGINAILVRNADERAKNQFDHLYDLQKFLMHIE</sequence>
<dbReference type="Gene3D" id="1.10.150.720">
    <property type="entry name" value="Haloacid dehalogenase-like hydrolase"/>
    <property type="match status" value="1"/>
</dbReference>
<dbReference type="InterPro" id="IPR006439">
    <property type="entry name" value="HAD-SF_hydro_IA"/>
</dbReference>
<dbReference type="PANTHER" id="PTHR46191">
    <property type="match status" value="1"/>
</dbReference>
<dbReference type="PANTHER" id="PTHR46191:SF2">
    <property type="entry name" value="HALOACID DEHALOGENASE-LIKE HYDROLASE DOMAIN-CONTAINING PROTEIN 3"/>
    <property type="match status" value="1"/>
</dbReference>
<dbReference type="InterPro" id="IPR044924">
    <property type="entry name" value="HAD-SF_hydro_IA_REG-2-like_cap"/>
</dbReference>
<reference evidence="1 2" key="1">
    <citation type="submission" date="2019-03" db="EMBL/GenBank/DDBJ databases">
        <title>This is whole genome sequence of Paenibacillus sp MS74 strain.</title>
        <authorList>
            <person name="Trinh H.N."/>
        </authorList>
    </citation>
    <scope>NUCLEOTIDE SEQUENCE [LARGE SCALE GENOMIC DNA]</scope>
    <source>
        <strain evidence="1 2">MS74</strain>
    </source>
</reference>
<comment type="caution">
    <text evidence="1">The sequence shown here is derived from an EMBL/GenBank/DDBJ whole genome shotgun (WGS) entry which is preliminary data.</text>
</comment>
<dbReference type="Pfam" id="PF00702">
    <property type="entry name" value="Hydrolase"/>
    <property type="match status" value="1"/>
</dbReference>
<dbReference type="EMBL" id="SMRT01000011">
    <property type="protein sequence ID" value="TDF95156.1"/>
    <property type="molecule type" value="Genomic_DNA"/>
</dbReference>
<dbReference type="SFLD" id="SFLDG01129">
    <property type="entry name" value="C1.5:_HAD__Beta-PGM__Phosphata"/>
    <property type="match status" value="1"/>
</dbReference>
<gene>
    <name evidence="1" type="ORF">E1757_21770</name>
</gene>
<protein>
    <submittedName>
        <fullName evidence="1">HAD family hydrolase</fullName>
    </submittedName>
</protein>
<dbReference type="InterPro" id="IPR023214">
    <property type="entry name" value="HAD_sf"/>
</dbReference>
<organism evidence="1 2">
    <name type="scientific">Paenibacillus piri</name>
    <dbReference type="NCBI Taxonomy" id="2547395"/>
    <lineage>
        <taxon>Bacteria</taxon>
        <taxon>Bacillati</taxon>
        <taxon>Bacillota</taxon>
        <taxon>Bacilli</taxon>
        <taxon>Bacillales</taxon>
        <taxon>Paenibacillaceae</taxon>
        <taxon>Paenibacillus</taxon>
    </lineage>
</organism>
<keyword evidence="2" id="KW-1185">Reference proteome</keyword>
<dbReference type="Proteomes" id="UP000295636">
    <property type="component" value="Unassembled WGS sequence"/>
</dbReference>
<proteinExistence type="predicted"/>
<accession>A0A4R5KIE3</accession>
<dbReference type="AlphaFoldDB" id="A0A4R5KIE3"/>
<keyword evidence="1" id="KW-0378">Hydrolase</keyword>
<dbReference type="RefSeq" id="WP_133232036.1">
    <property type="nucleotide sequence ID" value="NZ_SMRT01000011.1"/>
</dbReference>
<evidence type="ECO:0000313" key="2">
    <source>
        <dbReference type="Proteomes" id="UP000295636"/>
    </source>
</evidence>
<dbReference type="SUPFAM" id="SSF56784">
    <property type="entry name" value="HAD-like"/>
    <property type="match status" value="1"/>
</dbReference>
<evidence type="ECO:0000313" key="1">
    <source>
        <dbReference type="EMBL" id="TDF95156.1"/>
    </source>
</evidence>